<sequence>MFNCCCSADFFHFITLNYGAGWMVGLVCHWSSAPKIAGGRYSVLPNGELLIRNAMISDGFKSYRCLTKHILSGDIQLSSTSGRLIITDNMLIKYQMIKFIDFCEVWFPPESVARVATIVRDHRCHTPRH</sequence>
<evidence type="ECO:0000313" key="2">
    <source>
        <dbReference type="Proteomes" id="UP000887159"/>
    </source>
</evidence>
<evidence type="ECO:0000313" key="1">
    <source>
        <dbReference type="EMBL" id="GFY30820.1"/>
    </source>
</evidence>
<dbReference type="Gene3D" id="2.60.40.10">
    <property type="entry name" value="Immunoglobulins"/>
    <property type="match status" value="1"/>
</dbReference>
<protein>
    <submittedName>
        <fullName evidence="1">Uncharacterized protein</fullName>
    </submittedName>
</protein>
<dbReference type="InterPro" id="IPR013783">
    <property type="entry name" value="Ig-like_fold"/>
</dbReference>
<comment type="caution">
    <text evidence="1">The sequence shown here is derived from an EMBL/GenBank/DDBJ whole genome shotgun (WGS) entry which is preliminary data.</text>
</comment>
<dbReference type="EMBL" id="BMAU01021394">
    <property type="protein sequence ID" value="GFY30820.1"/>
    <property type="molecule type" value="Genomic_DNA"/>
</dbReference>
<keyword evidence="2" id="KW-1185">Reference proteome</keyword>
<organism evidence="1 2">
    <name type="scientific">Trichonephila clavipes</name>
    <name type="common">Golden silk orbweaver</name>
    <name type="synonym">Nephila clavipes</name>
    <dbReference type="NCBI Taxonomy" id="2585209"/>
    <lineage>
        <taxon>Eukaryota</taxon>
        <taxon>Metazoa</taxon>
        <taxon>Ecdysozoa</taxon>
        <taxon>Arthropoda</taxon>
        <taxon>Chelicerata</taxon>
        <taxon>Arachnida</taxon>
        <taxon>Araneae</taxon>
        <taxon>Araneomorphae</taxon>
        <taxon>Entelegynae</taxon>
        <taxon>Araneoidea</taxon>
        <taxon>Nephilidae</taxon>
        <taxon>Trichonephila</taxon>
    </lineage>
</organism>
<proteinExistence type="predicted"/>
<reference evidence="1" key="1">
    <citation type="submission" date="2020-08" db="EMBL/GenBank/DDBJ databases">
        <title>Multicomponent nature underlies the extraordinary mechanical properties of spider dragline silk.</title>
        <authorList>
            <person name="Kono N."/>
            <person name="Nakamura H."/>
            <person name="Mori M."/>
            <person name="Yoshida Y."/>
            <person name="Ohtoshi R."/>
            <person name="Malay A.D."/>
            <person name="Moran D.A.P."/>
            <person name="Tomita M."/>
            <person name="Numata K."/>
            <person name="Arakawa K."/>
        </authorList>
    </citation>
    <scope>NUCLEOTIDE SEQUENCE</scope>
</reference>
<dbReference type="AlphaFoldDB" id="A0A8X6W9X2"/>
<dbReference type="Proteomes" id="UP000887159">
    <property type="component" value="Unassembled WGS sequence"/>
</dbReference>
<name>A0A8X6W9X2_TRICX</name>
<accession>A0A8X6W9X2</accession>
<gene>
    <name evidence="1" type="ORF">TNCV_3119801</name>
</gene>